<dbReference type="InterPro" id="IPR011009">
    <property type="entry name" value="Kinase-like_dom_sf"/>
</dbReference>
<dbReference type="AlphaFoldDB" id="A0A9P6CK56"/>
<evidence type="ECO:0000256" key="5">
    <source>
        <dbReference type="ARBA" id="ARBA00022840"/>
    </source>
</evidence>
<dbReference type="PANTHER" id="PTHR43895:SF152">
    <property type="entry name" value="SERINE_THREONINE-PROTEIN KINASE TOS3"/>
    <property type="match status" value="1"/>
</dbReference>
<proteinExistence type="predicted"/>
<dbReference type="InterPro" id="IPR017441">
    <property type="entry name" value="Protein_kinase_ATP_BS"/>
</dbReference>
<evidence type="ECO:0000259" key="7">
    <source>
        <dbReference type="PROSITE" id="PS50011"/>
    </source>
</evidence>
<feature type="domain" description="Protein kinase" evidence="7">
    <location>
        <begin position="26"/>
        <end position="382"/>
    </location>
</feature>
<dbReference type="PROSITE" id="PS50011">
    <property type="entry name" value="PROTEIN_KINASE_DOM"/>
    <property type="match status" value="1"/>
</dbReference>
<keyword evidence="9" id="KW-1185">Reference proteome</keyword>
<keyword evidence="2" id="KW-0808">Transferase</keyword>
<keyword evidence="5 6" id="KW-0067">ATP-binding</keyword>
<dbReference type="GO" id="GO:0004674">
    <property type="term" value="F:protein serine/threonine kinase activity"/>
    <property type="evidence" value="ECO:0007669"/>
    <property type="project" value="UniProtKB-KW"/>
</dbReference>
<evidence type="ECO:0000256" key="3">
    <source>
        <dbReference type="ARBA" id="ARBA00022741"/>
    </source>
</evidence>
<dbReference type="GO" id="GO:0007165">
    <property type="term" value="P:signal transduction"/>
    <property type="evidence" value="ECO:0007669"/>
    <property type="project" value="TreeGrafter"/>
</dbReference>
<dbReference type="InterPro" id="IPR000719">
    <property type="entry name" value="Prot_kinase_dom"/>
</dbReference>
<accession>A0A9P6CK56</accession>
<dbReference type="GO" id="GO:0005524">
    <property type="term" value="F:ATP binding"/>
    <property type="evidence" value="ECO:0007669"/>
    <property type="project" value="UniProtKB-UniRule"/>
</dbReference>
<name>A0A9P6CK56_9AGAR</name>
<dbReference type="Gene3D" id="1.10.510.10">
    <property type="entry name" value="Transferase(Phosphotransferase) domain 1"/>
    <property type="match status" value="1"/>
</dbReference>
<dbReference type="Proteomes" id="UP000807353">
    <property type="component" value="Unassembled WGS sequence"/>
</dbReference>
<keyword evidence="3 6" id="KW-0547">Nucleotide-binding</keyword>
<gene>
    <name evidence="8" type="ORF">BDZ94DRAFT_1160914</name>
</gene>
<dbReference type="EMBL" id="MU150250">
    <property type="protein sequence ID" value="KAF9465010.1"/>
    <property type="molecule type" value="Genomic_DNA"/>
</dbReference>
<dbReference type="PROSITE" id="PS00107">
    <property type="entry name" value="PROTEIN_KINASE_ATP"/>
    <property type="match status" value="1"/>
</dbReference>
<evidence type="ECO:0000256" key="6">
    <source>
        <dbReference type="PROSITE-ProRule" id="PRU10141"/>
    </source>
</evidence>
<evidence type="ECO:0000313" key="8">
    <source>
        <dbReference type="EMBL" id="KAF9465010.1"/>
    </source>
</evidence>
<dbReference type="OrthoDB" id="68483at2759"/>
<dbReference type="PANTHER" id="PTHR43895">
    <property type="entry name" value="CALCIUM/CALMODULIN-DEPENDENT PROTEIN KINASE KINASE-RELATED"/>
    <property type="match status" value="1"/>
</dbReference>
<dbReference type="SUPFAM" id="SSF56112">
    <property type="entry name" value="Protein kinase-like (PK-like)"/>
    <property type="match status" value="1"/>
</dbReference>
<keyword evidence="1" id="KW-0723">Serine/threonine-protein kinase</keyword>
<sequence length="444" mass="51168">MNQLETQSVEITSQLTTNRHRRVNQYIRSRKVGKGQHGEVFLCTDESNHGRQVALKIVKRSNPRDRIKLLRRNHQQNPGGLPPLSSTEHSVRKEITVMKKCRHGNIVRLFEVIDDPQQDKIFLAMEFLAGGPIQWSNTQHQPVLSIQQTRRIIRDVILGLEYLHHEGIIHRDIKPANLLWTHDRTIVKIIDFGISHFIPPITSTKSHMEGDSYPDLFPESDLLRRIGTPSFLAPEIVWFSDDRKRTCPTTSCDTLTSNTLTIHDGITVMPLQRPPITKAIDIWSLAVTFYCLLFGHTPFSVPASANENAYHNEFVLYNQICTQDWFVDETMGADRMTTGGRHPKDPTSDGFIIVDLLDRMLRKNPRDRATIPELKVSDDIYLFGPSNLHLLCQRNPWILRDIANPKEWLHRTSPTANEITICRWMKKASKRFSDLLSTHRVRAY</sequence>
<protein>
    <submittedName>
        <fullName evidence="8">Kinase-like domain-containing protein</fullName>
    </submittedName>
</protein>
<feature type="binding site" evidence="6">
    <location>
        <position position="56"/>
    </location>
    <ligand>
        <name>ATP</name>
        <dbReference type="ChEBI" id="CHEBI:30616"/>
    </ligand>
</feature>
<evidence type="ECO:0000256" key="2">
    <source>
        <dbReference type="ARBA" id="ARBA00022679"/>
    </source>
</evidence>
<dbReference type="CDD" id="cd14008">
    <property type="entry name" value="STKc_LKB1_CaMKK"/>
    <property type="match status" value="1"/>
</dbReference>
<keyword evidence="4 8" id="KW-0418">Kinase</keyword>
<comment type="caution">
    <text evidence="8">The sequence shown here is derived from an EMBL/GenBank/DDBJ whole genome shotgun (WGS) entry which is preliminary data.</text>
</comment>
<dbReference type="Gene3D" id="3.30.200.20">
    <property type="entry name" value="Phosphorylase Kinase, domain 1"/>
    <property type="match status" value="1"/>
</dbReference>
<evidence type="ECO:0000313" key="9">
    <source>
        <dbReference type="Proteomes" id="UP000807353"/>
    </source>
</evidence>
<reference evidence="8" key="1">
    <citation type="submission" date="2020-11" db="EMBL/GenBank/DDBJ databases">
        <authorList>
            <consortium name="DOE Joint Genome Institute"/>
            <person name="Ahrendt S."/>
            <person name="Riley R."/>
            <person name="Andreopoulos W."/>
            <person name="Labutti K."/>
            <person name="Pangilinan J."/>
            <person name="Ruiz-Duenas F.J."/>
            <person name="Barrasa J.M."/>
            <person name="Sanchez-Garcia M."/>
            <person name="Camarero S."/>
            <person name="Miyauchi S."/>
            <person name="Serrano A."/>
            <person name="Linde D."/>
            <person name="Babiker R."/>
            <person name="Drula E."/>
            <person name="Ayuso-Fernandez I."/>
            <person name="Pacheco R."/>
            <person name="Padilla G."/>
            <person name="Ferreira P."/>
            <person name="Barriuso J."/>
            <person name="Kellner H."/>
            <person name="Castanera R."/>
            <person name="Alfaro M."/>
            <person name="Ramirez L."/>
            <person name="Pisabarro A.G."/>
            <person name="Kuo A."/>
            <person name="Tritt A."/>
            <person name="Lipzen A."/>
            <person name="He G."/>
            <person name="Yan M."/>
            <person name="Ng V."/>
            <person name="Cullen D."/>
            <person name="Martin F."/>
            <person name="Rosso M.-N."/>
            <person name="Henrissat B."/>
            <person name="Hibbett D."/>
            <person name="Martinez A.T."/>
            <person name="Grigoriev I.V."/>
        </authorList>
    </citation>
    <scope>NUCLEOTIDE SEQUENCE</scope>
    <source>
        <strain evidence="8">CBS 247.69</strain>
    </source>
</reference>
<dbReference type="SMART" id="SM00220">
    <property type="entry name" value="S_TKc"/>
    <property type="match status" value="1"/>
</dbReference>
<organism evidence="8 9">
    <name type="scientific">Collybia nuda</name>
    <dbReference type="NCBI Taxonomy" id="64659"/>
    <lineage>
        <taxon>Eukaryota</taxon>
        <taxon>Fungi</taxon>
        <taxon>Dikarya</taxon>
        <taxon>Basidiomycota</taxon>
        <taxon>Agaricomycotina</taxon>
        <taxon>Agaricomycetes</taxon>
        <taxon>Agaricomycetidae</taxon>
        <taxon>Agaricales</taxon>
        <taxon>Tricholomatineae</taxon>
        <taxon>Clitocybaceae</taxon>
        <taxon>Collybia</taxon>
    </lineage>
</organism>
<evidence type="ECO:0000256" key="1">
    <source>
        <dbReference type="ARBA" id="ARBA00022527"/>
    </source>
</evidence>
<dbReference type="Pfam" id="PF00069">
    <property type="entry name" value="Pkinase"/>
    <property type="match status" value="2"/>
</dbReference>
<evidence type="ECO:0000256" key="4">
    <source>
        <dbReference type="ARBA" id="ARBA00022777"/>
    </source>
</evidence>